<dbReference type="EMBL" id="CAHIKZ030002910">
    <property type="protein sequence ID" value="CAE1293680.1"/>
    <property type="molecule type" value="Genomic_DNA"/>
</dbReference>
<reference evidence="1" key="1">
    <citation type="submission" date="2021-01" db="EMBL/GenBank/DDBJ databases">
        <authorList>
            <person name="Li R."/>
            <person name="Bekaert M."/>
        </authorList>
    </citation>
    <scope>NUCLEOTIDE SEQUENCE</scope>
    <source>
        <strain evidence="1">Farmed</strain>
    </source>
</reference>
<comment type="caution">
    <text evidence="1">The sequence shown here is derived from an EMBL/GenBank/DDBJ whole genome shotgun (WGS) entry which is preliminary data.</text>
</comment>
<accession>A0A812D9H5</accession>
<evidence type="ECO:0000313" key="2">
    <source>
        <dbReference type="Proteomes" id="UP000597762"/>
    </source>
</evidence>
<proteinExistence type="predicted"/>
<dbReference type="Proteomes" id="UP000597762">
    <property type="component" value="Unassembled WGS sequence"/>
</dbReference>
<evidence type="ECO:0000313" key="1">
    <source>
        <dbReference type="EMBL" id="CAE1293680.1"/>
    </source>
</evidence>
<sequence length="333" mass="37521">MHGGLSTQPTTPRIIAQSVSDRYSFGTTTVLIHLLPWARAAPHPQPLRYSSFLFAFTSFFSERCRHYLSFLFSAYPLSGRCSEYAFPFFSLPSFRICRLSISHHFRSATQSFSSRPSPAADRTQHQQKQLFKQSFSRLTSESHLITTLRGSTHFTLCYCLPSETPAHSCSFQLTPAAFSSLLQLITVSSSLLQLPAVSSSPLQLPAISSSLLQRFTDVQRPVPTSGYRSRTNDFCRLSTHCSQIKTRFLSSTTDHLRLSSFFAIAISLPLCPLFSCTVDWHSHLSARCNKRSVCNYKLLYSSSHTNKYIIKITVLITHIFILCNICFCCSFSS</sequence>
<keyword evidence="2" id="KW-1185">Reference proteome</keyword>
<protein>
    <submittedName>
        <fullName evidence="1">Uncharacterized protein</fullName>
    </submittedName>
</protein>
<name>A0A812D9H5_ACAPH</name>
<organism evidence="1 2">
    <name type="scientific">Acanthosepion pharaonis</name>
    <name type="common">Pharaoh cuttlefish</name>
    <name type="synonym">Sepia pharaonis</name>
    <dbReference type="NCBI Taxonomy" id="158019"/>
    <lineage>
        <taxon>Eukaryota</taxon>
        <taxon>Metazoa</taxon>
        <taxon>Spiralia</taxon>
        <taxon>Lophotrochozoa</taxon>
        <taxon>Mollusca</taxon>
        <taxon>Cephalopoda</taxon>
        <taxon>Coleoidea</taxon>
        <taxon>Decapodiformes</taxon>
        <taxon>Sepiida</taxon>
        <taxon>Sepiina</taxon>
        <taxon>Sepiidae</taxon>
        <taxon>Acanthosepion</taxon>
    </lineage>
</organism>
<dbReference type="AlphaFoldDB" id="A0A812D9H5"/>
<gene>
    <name evidence="1" type="ORF">SPHA_49944</name>
</gene>